<dbReference type="PANTHER" id="PTHR21237">
    <property type="entry name" value="GRPE PROTEIN"/>
    <property type="match status" value="1"/>
</dbReference>
<evidence type="ECO:0000256" key="11">
    <source>
        <dbReference type="RuleBase" id="RU000639"/>
    </source>
</evidence>
<keyword evidence="15" id="KW-1185">Reference proteome</keyword>
<comment type="caution">
    <text evidence="14">The sequence shown here is derived from an EMBL/GenBank/DDBJ whole genome shotgun (WGS) entry which is preliminary data.</text>
</comment>
<comment type="subunit">
    <text evidence="3 10">Homodimer.</text>
</comment>
<dbReference type="GO" id="GO:0005829">
    <property type="term" value="C:cytosol"/>
    <property type="evidence" value="ECO:0007669"/>
    <property type="project" value="TreeGrafter"/>
</dbReference>
<evidence type="ECO:0000256" key="5">
    <source>
        <dbReference type="ARBA" id="ARBA00023016"/>
    </source>
</evidence>
<dbReference type="OrthoDB" id="9789811at2"/>
<dbReference type="GO" id="GO:0006457">
    <property type="term" value="P:protein folding"/>
    <property type="evidence" value="ECO:0007669"/>
    <property type="project" value="InterPro"/>
</dbReference>
<organism evidence="14 15">
    <name type="scientific">Helicobacter mehlei</name>
    <dbReference type="NCBI Taxonomy" id="2316080"/>
    <lineage>
        <taxon>Bacteria</taxon>
        <taxon>Pseudomonadati</taxon>
        <taxon>Campylobacterota</taxon>
        <taxon>Epsilonproteobacteria</taxon>
        <taxon>Campylobacterales</taxon>
        <taxon>Helicobacteraceae</taxon>
        <taxon>Helicobacter</taxon>
    </lineage>
</organism>
<dbReference type="GO" id="GO:0051087">
    <property type="term" value="F:protein-folding chaperone binding"/>
    <property type="evidence" value="ECO:0007669"/>
    <property type="project" value="InterPro"/>
</dbReference>
<protein>
    <recommendedName>
        <fullName evidence="8 10">Protein GrpE</fullName>
    </recommendedName>
    <alternativeName>
        <fullName evidence="9 10">HSP-70 cofactor</fullName>
    </alternativeName>
</protein>
<dbReference type="SUPFAM" id="SSF58014">
    <property type="entry name" value="Coiled-coil domain of nucleotide exchange factor GrpE"/>
    <property type="match status" value="1"/>
</dbReference>
<evidence type="ECO:0000256" key="2">
    <source>
        <dbReference type="ARBA" id="ARBA00009054"/>
    </source>
</evidence>
<keyword evidence="6 10" id="KW-0143">Chaperone</keyword>
<dbReference type="CDD" id="cd00446">
    <property type="entry name" value="GrpE"/>
    <property type="match status" value="1"/>
</dbReference>
<dbReference type="InterPro" id="IPR009012">
    <property type="entry name" value="GrpE_head"/>
</dbReference>
<dbReference type="FunFam" id="2.30.22.10:FF:000001">
    <property type="entry name" value="Protein GrpE"/>
    <property type="match status" value="1"/>
</dbReference>
<sequence length="175" mass="20055">MAENEEVVDREGEIIQPNLDKSEKPEIDYQLKFKEAQDLYVRTHADFENAKKRLEKDKAMALEYAYEKIANDLLPVIDALHAALQSAQKEEETREAQPISKGLELTLHKMHEVLAKHGIECVECVAEFDPSVHNAVMHVSAEHKQEGEIVEVFQKGYKYKERLLRPAMVSIAKNN</sequence>
<name>A0A553V0M4_9HELI</name>
<evidence type="ECO:0000256" key="9">
    <source>
        <dbReference type="ARBA" id="ARBA00076414"/>
    </source>
</evidence>
<evidence type="ECO:0000256" key="3">
    <source>
        <dbReference type="ARBA" id="ARBA00011738"/>
    </source>
</evidence>
<dbReference type="GO" id="GO:0000774">
    <property type="term" value="F:adenyl-nucleotide exchange factor activity"/>
    <property type="evidence" value="ECO:0007669"/>
    <property type="project" value="InterPro"/>
</dbReference>
<dbReference type="RefSeq" id="WP_120947886.1">
    <property type="nucleotide sequence ID" value="NZ_QXQP01000001.1"/>
</dbReference>
<accession>A0A553V0M4</accession>
<dbReference type="PRINTS" id="PR00773">
    <property type="entry name" value="GRPEPROTEIN"/>
</dbReference>
<dbReference type="Proteomes" id="UP000319322">
    <property type="component" value="Unassembled WGS sequence"/>
</dbReference>
<dbReference type="Gene3D" id="3.90.20.20">
    <property type="match status" value="1"/>
</dbReference>
<comment type="subcellular location">
    <subcellularLocation>
        <location evidence="1 10">Cytoplasm</location>
    </subcellularLocation>
</comment>
<evidence type="ECO:0000256" key="7">
    <source>
        <dbReference type="ARBA" id="ARBA00053401"/>
    </source>
</evidence>
<dbReference type="InterPro" id="IPR013805">
    <property type="entry name" value="GrpE_CC"/>
</dbReference>
<comment type="function">
    <text evidence="7 10 11">Participates actively in the response to hyperosmotic and heat shock by preventing the aggregation of stress-denatured proteins, in association with DnaK and GrpE. It is the nucleotide exchange factor for DnaK and may function as a thermosensor. Unfolded proteins bind initially to DnaJ; upon interaction with the DnaJ-bound protein, DnaK hydrolyzes its bound ATP, resulting in the formation of a stable complex. GrpE releases ADP from DnaK; ATP binding to DnaK triggers the release of the substrate protein, thus completing the reaction cycle. Several rounds of ATP-dependent interactions between DnaJ, DnaK and GrpE are required for fully efficient folding.</text>
</comment>
<proteinExistence type="inferred from homology"/>
<dbReference type="PROSITE" id="PS01071">
    <property type="entry name" value="GRPE"/>
    <property type="match status" value="1"/>
</dbReference>
<evidence type="ECO:0000256" key="10">
    <source>
        <dbReference type="HAMAP-Rule" id="MF_01151"/>
    </source>
</evidence>
<dbReference type="GO" id="GO:0042803">
    <property type="term" value="F:protein homodimerization activity"/>
    <property type="evidence" value="ECO:0007669"/>
    <property type="project" value="InterPro"/>
</dbReference>
<evidence type="ECO:0000313" key="14">
    <source>
        <dbReference type="EMBL" id="TSA86014.1"/>
    </source>
</evidence>
<evidence type="ECO:0000313" key="15">
    <source>
        <dbReference type="Proteomes" id="UP000319322"/>
    </source>
</evidence>
<evidence type="ECO:0000256" key="8">
    <source>
        <dbReference type="ARBA" id="ARBA00072274"/>
    </source>
</evidence>
<reference evidence="14" key="2">
    <citation type="submission" date="2019-07" db="EMBL/GenBank/DDBJ databases">
        <authorList>
            <person name="Papic B."/>
        </authorList>
    </citation>
    <scope>NUCLEOTIDE SEQUENCE [LARGE SCALE GENOMIC DNA]</scope>
    <source>
        <strain evidence="14">L8b</strain>
    </source>
</reference>
<dbReference type="PANTHER" id="PTHR21237:SF23">
    <property type="entry name" value="GRPE PROTEIN HOMOLOG, MITOCHONDRIAL"/>
    <property type="match status" value="1"/>
</dbReference>
<evidence type="ECO:0000256" key="6">
    <source>
        <dbReference type="ARBA" id="ARBA00023186"/>
    </source>
</evidence>
<comment type="similarity">
    <text evidence="2 10 12">Belongs to the GrpE family.</text>
</comment>
<evidence type="ECO:0000256" key="13">
    <source>
        <dbReference type="SAM" id="MobiDB-lite"/>
    </source>
</evidence>
<keyword evidence="5 10" id="KW-0346">Stress response</keyword>
<dbReference type="NCBIfam" id="NF010738">
    <property type="entry name" value="PRK14140.1"/>
    <property type="match status" value="1"/>
</dbReference>
<dbReference type="GO" id="GO:0051082">
    <property type="term" value="F:unfolded protein binding"/>
    <property type="evidence" value="ECO:0007669"/>
    <property type="project" value="TreeGrafter"/>
</dbReference>
<evidence type="ECO:0000256" key="12">
    <source>
        <dbReference type="RuleBase" id="RU004478"/>
    </source>
</evidence>
<dbReference type="HAMAP" id="MF_01151">
    <property type="entry name" value="GrpE"/>
    <property type="match status" value="1"/>
</dbReference>
<dbReference type="InterPro" id="IPR000740">
    <property type="entry name" value="GrpE"/>
</dbReference>
<dbReference type="SUPFAM" id="SSF51064">
    <property type="entry name" value="Head domain of nucleotide exchange factor GrpE"/>
    <property type="match status" value="1"/>
</dbReference>
<dbReference type="Pfam" id="PF01025">
    <property type="entry name" value="GrpE"/>
    <property type="match status" value="1"/>
</dbReference>
<dbReference type="EMBL" id="VKGC01000004">
    <property type="protein sequence ID" value="TSA86014.1"/>
    <property type="molecule type" value="Genomic_DNA"/>
</dbReference>
<feature type="region of interest" description="Disordered" evidence="13">
    <location>
        <begin position="1"/>
        <end position="21"/>
    </location>
</feature>
<evidence type="ECO:0000256" key="4">
    <source>
        <dbReference type="ARBA" id="ARBA00022490"/>
    </source>
</evidence>
<dbReference type="NCBIfam" id="NF010747">
    <property type="entry name" value="PRK14149.1"/>
    <property type="match status" value="1"/>
</dbReference>
<dbReference type="Gene3D" id="2.30.22.10">
    <property type="entry name" value="Head domain of nucleotide exchange factor GrpE"/>
    <property type="match status" value="1"/>
</dbReference>
<gene>
    <name evidence="10 14" type="primary">grpE</name>
    <name evidence="14" type="ORF">FNE76_02720</name>
</gene>
<dbReference type="AlphaFoldDB" id="A0A553V0M4"/>
<evidence type="ECO:0000256" key="1">
    <source>
        <dbReference type="ARBA" id="ARBA00004496"/>
    </source>
</evidence>
<reference evidence="14" key="1">
    <citation type="submission" date="2019-07" db="EMBL/GenBank/DDBJ databases">
        <title>Helicobacter labacensis sp. nov., Helicobacter mehlei sp. nov. and Helicobacter vulpis sp. nov., isolated from gastric mucosa of red fox (Vulpis vulpis).</title>
        <authorList>
            <person name="Kusar D."/>
            <person name="Gruntar I."/>
            <person name="Pate M."/>
            <person name="Zajc U."/>
            <person name="Ocepek M."/>
        </authorList>
    </citation>
    <scope>NUCLEOTIDE SEQUENCE [LARGE SCALE GENOMIC DNA]</scope>
    <source>
        <strain evidence="14">L8b</strain>
    </source>
</reference>
<keyword evidence="4 10" id="KW-0963">Cytoplasm</keyword>